<gene>
    <name evidence="1" type="ORF">BPSY_0425</name>
</gene>
<proteinExistence type="predicted"/>
<dbReference type="GO" id="GO:0003700">
    <property type="term" value="F:DNA-binding transcription factor activity"/>
    <property type="evidence" value="ECO:0007669"/>
    <property type="project" value="TreeGrafter"/>
</dbReference>
<dbReference type="PANTHER" id="PTHR33221:SF15">
    <property type="entry name" value="HTH-TYPE TRANSCRIPTIONAL REGULATOR YWGB-RELATED"/>
    <property type="match status" value="1"/>
</dbReference>
<dbReference type="InterPro" id="IPR000944">
    <property type="entry name" value="Tscrpt_reg_Rrf2"/>
</dbReference>
<keyword evidence="2" id="KW-1185">Reference proteome</keyword>
<protein>
    <submittedName>
        <fullName evidence="1">Rrf2 family transcriptional regulator</fullName>
    </submittedName>
</protein>
<dbReference type="EMBL" id="JGZI01000007">
    <property type="protein sequence ID" value="KFI83329.1"/>
    <property type="molecule type" value="Genomic_DNA"/>
</dbReference>
<dbReference type="STRING" id="218140.BPSY_0425"/>
<comment type="caution">
    <text evidence="1">The sequence shown here is derived from an EMBL/GenBank/DDBJ whole genome shotgun (WGS) entry which is preliminary data.</text>
</comment>
<organism evidence="1 2">
    <name type="scientific">Bifidobacterium psychraerophilum</name>
    <dbReference type="NCBI Taxonomy" id="218140"/>
    <lineage>
        <taxon>Bacteria</taxon>
        <taxon>Bacillati</taxon>
        <taxon>Actinomycetota</taxon>
        <taxon>Actinomycetes</taxon>
        <taxon>Bifidobacteriales</taxon>
        <taxon>Bifidobacteriaceae</taxon>
        <taxon>Bifidobacterium</taxon>
    </lineage>
</organism>
<dbReference type="Gene3D" id="1.10.10.10">
    <property type="entry name" value="Winged helix-like DNA-binding domain superfamily/Winged helix DNA-binding domain"/>
    <property type="match status" value="1"/>
</dbReference>
<sequence>MKIKKSLEQAACVLLMLALQKEHKPVKSAVISKRLDVSSSYLKKIMPRLVAEGLVASDASKGGGYTLARPIGEITMLDAFYAIEGHGHFYAISHFAQKIFHHGDRVLQSENEIMDVLARAENLFLKELGGYPFSNFLEGIDYSDGVVDWASLGLNDPKCPARKEAVVEEH</sequence>
<dbReference type="RefSeq" id="WP_051921475.1">
    <property type="nucleotide sequence ID" value="NZ_JBDNLK010000011.1"/>
</dbReference>
<reference evidence="1 2" key="1">
    <citation type="submission" date="2014-03" db="EMBL/GenBank/DDBJ databases">
        <title>Genomics of Bifidobacteria.</title>
        <authorList>
            <person name="Ventura M."/>
            <person name="Milani C."/>
            <person name="Lugli G.A."/>
        </authorList>
    </citation>
    <scope>NUCLEOTIDE SEQUENCE [LARGE SCALE GENOMIC DNA]</scope>
    <source>
        <strain evidence="1 2">LMG 21775</strain>
    </source>
</reference>
<evidence type="ECO:0000313" key="1">
    <source>
        <dbReference type="EMBL" id="KFI83329.1"/>
    </source>
</evidence>
<dbReference type="AlphaFoldDB" id="A0A087CJ79"/>
<dbReference type="SUPFAM" id="SSF46785">
    <property type="entry name" value="Winged helix' DNA-binding domain"/>
    <property type="match status" value="1"/>
</dbReference>
<dbReference type="Proteomes" id="UP000029050">
    <property type="component" value="Unassembled WGS sequence"/>
</dbReference>
<dbReference type="eggNOG" id="COG1959">
    <property type="taxonomic scope" value="Bacteria"/>
</dbReference>
<dbReference type="Pfam" id="PF02082">
    <property type="entry name" value="Rrf2"/>
    <property type="match status" value="1"/>
</dbReference>
<dbReference type="PROSITE" id="PS51197">
    <property type="entry name" value="HTH_RRF2_2"/>
    <property type="match status" value="1"/>
</dbReference>
<dbReference type="OrthoDB" id="9808360at2"/>
<dbReference type="NCBIfam" id="TIGR00738">
    <property type="entry name" value="rrf2_super"/>
    <property type="match status" value="1"/>
</dbReference>
<evidence type="ECO:0000313" key="2">
    <source>
        <dbReference type="Proteomes" id="UP000029050"/>
    </source>
</evidence>
<dbReference type="PANTHER" id="PTHR33221">
    <property type="entry name" value="WINGED HELIX-TURN-HELIX TRANSCRIPTIONAL REGULATOR, RRF2 FAMILY"/>
    <property type="match status" value="1"/>
</dbReference>
<accession>A0A087CJ79</accession>
<dbReference type="GO" id="GO:0005829">
    <property type="term" value="C:cytosol"/>
    <property type="evidence" value="ECO:0007669"/>
    <property type="project" value="TreeGrafter"/>
</dbReference>
<dbReference type="InterPro" id="IPR036388">
    <property type="entry name" value="WH-like_DNA-bd_sf"/>
</dbReference>
<name>A0A087CJ79_9BIFI</name>
<dbReference type="InterPro" id="IPR036390">
    <property type="entry name" value="WH_DNA-bd_sf"/>
</dbReference>
<dbReference type="GeneID" id="98299631"/>